<dbReference type="OrthoDB" id="443402at2759"/>
<dbReference type="InterPro" id="IPR027417">
    <property type="entry name" value="P-loop_NTPase"/>
</dbReference>
<protein>
    <recommendedName>
        <fullName evidence="3">Nephrocystin 3-like N-terminal domain-containing protein</fullName>
    </recommendedName>
</protein>
<dbReference type="EMBL" id="JAGPYM010000004">
    <property type="protein sequence ID" value="KAH6895595.1"/>
    <property type="molecule type" value="Genomic_DNA"/>
</dbReference>
<feature type="region of interest" description="Disordered" evidence="2">
    <location>
        <begin position="969"/>
        <end position="989"/>
    </location>
</feature>
<name>A0A9P8WFN0_9HYPO</name>
<evidence type="ECO:0000259" key="3">
    <source>
        <dbReference type="Pfam" id="PF24883"/>
    </source>
</evidence>
<dbReference type="Proteomes" id="UP000777438">
    <property type="component" value="Unassembled WGS sequence"/>
</dbReference>
<sequence>MDPISTLALVCNILDLIERGVKCSSIIKDVYLSRDGLRKRHQTVLRECDTLSTVSDELSKARSQARQSPVTDEMRATAAHCQSISTAIQAVVDDCRPKKEKSLLSAAGASIRILLQQSNLEELQARLESGQRMIHSLVATKTLMDIEQLGRQFDIANRRMETQVQQSREHMSSILKNVSNLNISLTNAGASRVILKHLKEVLEAATEASDTVKVTQILDNLRFPAMNDRFRTVVESAEDTFDWIFEAPEVLLQKQAGLKISFSDWLTSGSGIFHIEGKPGAGKSTLMKYLCEHDDTLELLNEWAGGDTLIFSNFFFWKQGSAEERSLGGLIRGLLSSVIQQNFQFARLLFPKHWSSASSGFSRSIVSDKEVGVAFNALIESHEVLGTYRICFFIDGLDEFDESTGCSHFGLTNKLLKWASSSSQKVKLCVSSRQLPVFDAAFSSCQKLTLQLFTTGDIHKLVNQRLKTNKMFRKLSETEKDGCDRIIGQILVNAEGVFLWVSILLNKLENALVNRCSVPMLEKIVQSAPKELEDFFAYILDSIPSDYRMHAFTLFAMAMRLEGILLFNKVTHSNLGIYAELMKANPWNLTLLSCSYLLEGLDWLPLAKVTERTPATLPTDLKSYQKRIEIAKVQVASYCSGLLESRGDIVRFTHRSIPEFLDKFLVQRCPTSELNDELITAALSWVVLIDISYIKDPAHSVHMDRDVDLGKASGSFLDAPTPESGIVSHWTDKDVSIGTPVEKLLHLAMCVRQTVLDNPGPIMLLLQKIEEVLLRRRFGVSTMAEVPRGHQHYGFYKFFSHKNLGMISLACLVGLHELLVWDHQNETLSLTKGADWFLANTLTLGLNICHDALPNSRDQCEILGGFDYKIYEYIFQAGMSVATKRVPPPAWVLGSESGSEQISESLTESDSKLTLWEEFWIALCTGGLRTGNPPGFLWLGFLPASHWKNCEVWLRYGANTQISIALHEEPETGDPMPENEGRKSGGTNDRTAISSEIERCHISTGWTSTASPGSTPEYKLSTVMRRENGDGFFFLKRVAGGDNAVRQSFRQLLKTSGGSISLEEYLVFRNPPNLDTLLQLIEKNKKAKTSCAEESVAKRVYDFESLGTIEANGDHNVRDNHMPRQLRFFATAATMSKYNVAASRVSLFTGHSCHI</sequence>
<dbReference type="PANTHER" id="PTHR10039">
    <property type="entry name" value="AMELOGENIN"/>
    <property type="match status" value="1"/>
</dbReference>
<dbReference type="Pfam" id="PF24883">
    <property type="entry name" value="NPHP3_N"/>
    <property type="match status" value="1"/>
</dbReference>
<keyword evidence="1" id="KW-0677">Repeat</keyword>
<evidence type="ECO:0000256" key="1">
    <source>
        <dbReference type="ARBA" id="ARBA00022737"/>
    </source>
</evidence>
<comment type="caution">
    <text evidence="4">The sequence shown here is derived from an EMBL/GenBank/DDBJ whole genome shotgun (WGS) entry which is preliminary data.</text>
</comment>
<evidence type="ECO:0000313" key="4">
    <source>
        <dbReference type="EMBL" id="KAH6895595.1"/>
    </source>
</evidence>
<keyword evidence="5" id="KW-1185">Reference proteome</keyword>
<dbReference type="InterPro" id="IPR056884">
    <property type="entry name" value="NPHP3-like_N"/>
</dbReference>
<reference evidence="4 5" key="1">
    <citation type="journal article" date="2021" name="Nat. Commun.">
        <title>Genetic determinants of endophytism in the Arabidopsis root mycobiome.</title>
        <authorList>
            <person name="Mesny F."/>
            <person name="Miyauchi S."/>
            <person name="Thiergart T."/>
            <person name="Pickel B."/>
            <person name="Atanasova L."/>
            <person name="Karlsson M."/>
            <person name="Huettel B."/>
            <person name="Barry K.W."/>
            <person name="Haridas S."/>
            <person name="Chen C."/>
            <person name="Bauer D."/>
            <person name="Andreopoulos W."/>
            <person name="Pangilinan J."/>
            <person name="LaButti K."/>
            <person name="Riley R."/>
            <person name="Lipzen A."/>
            <person name="Clum A."/>
            <person name="Drula E."/>
            <person name="Henrissat B."/>
            <person name="Kohler A."/>
            <person name="Grigoriev I.V."/>
            <person name="Martin F.M."/>
            <person name="Hacquard S."/>
        </authorList>
    </citation>
    <scope>NUCLEOTIDE SEQUENCE [LARGE SCALE GENOMIC DNA]</scope>
    <source>
        <strain evidence="4 5">MPI-CAGE-CH-0241</strain>
    </source>
</reference>
<dbReference type="Gene3D" id="3.40.50.300">
    <property type="entry name" value="P-loop containing nucleotide triphosphate hydrolases"/>
    <property type="match status" value="1"/>
</dbReference>
<feature type="domain" description="Nephrocystin 3-like N-terminal" evidence="3">
    <location>
        <begin position="261"/>
        <end position="433"/>
    </location>
</feature>
<gene>
    <name evidence="4" type="ORF">B0T10DRAFT_221800</name>
</gene>
<organism evidence="4 5">
    <name type="scientific">Thelonectria olida</name>
    <dbReference type="NCBI Taxonomy" id="1576542"/>
    <lineage>
        <taxon>Eukaryota</taxon>
        <taxon>Fungi</taxon>
        <taxon>Dikarya</taxon>
        <taxon>Ascomycota</taxon>
        <taxon>Pezizomycotina</taxon>
        <taxon>Sordariomycetes</taxon>
        <taxon>Hypocreomycetidae</taxon>
        <taxon>Hypocreales</taxon>
        <taxon>Nectriaceae</taxon>
        <taxon>Thelonectria</taxon>
    </lineage>
</organism>
<dbReference type="PANTHER" id="PTHR10039:SF5">
    <property type="entry name" value="NACHT DOMAIN-CONTAINING PROTEIN"/>
    <property type="match status" value="1"/>
</dbReference>
<evidence type="ECO:0000313" key="5">
    <source>
        <dbReference type="Proteomes" id="UP000777438"/>
    </source>
</evidence>
<proteinExistence type="predicted"/>
<accession>A0A9P8WFN0</accession>
<evidence type="ECO:0000256" key="2">
    <source>
        <dbReference type="SAM" id="MobiDB-lite"/>
    </source>
</evidence>
<dbReference type="SUPFAM" id="SSF52540">
    <property type="entry name" value="P-loop containing nucleoside triphosphate hydrolases"/>
    <property type="match status" value="1"/>
</dbReference>
<dbReference type="AlphaFoldDB" id="A0A9P8WFN0"/>